<keyword evidence="3" id="KW-1185">Reference proteome</keyword>
<evidence type="ECO:0000256" key="1">
    <source>
        <dbReference type="SAM" id="MobiDB-lite"/>
    </source>
</evidence>
<accession>A0A8J6C5H5</accession>
<feature type="compositionally biased region" description="Basic and acidic residues" evidence="1">
    <location>
        <begin position="380"/>
        <end position="396"/>
    </location>
</feature>
<evidence type="ECO:0000313" key="3">
    <source>
        <dbReference type="Proteomes" id="UP000751190"/>
    </source>
</evidence>
<evidence type="ECO:0000313" key="2">
    <source>
        <dbReference type="EMBL" id="KAG8462622.1"/>
    </source>
</evidence>
<dbReference type="EMBL" id="JAGTXO010000019">
    <property type="protein sequence ID" value="KAG8462622.1"/>
    <property type="molecule type" value="Genomic_DNA"/>
</dbReference>
<protein>
    <submittedName>
        <fullName evidence="2">Uncharacterized protein</fullName>
    </submittedName>
</protein>
<dbReference type="Proteomes" id="UP000751190">
    <property type="component" value="Unassembled WGS sequence"/>
</dbReference>
<name>A0A8J6C5H5_DIALT</name>
<reference evidence="2" key="1">
    <citation type="submission" date="2021-05" db="EMBL/GenBank/DDBJ databases">
        <title>The genome of the haptophyte Pavlova lutheri (Diacronema luteri, Pavlovales) - a model for lipid biosynthesis in eukaryotic algae.</title>
        <authorList>
            <person name="Hulatt C.J."/>
            <person name="Posewitz M.C."/>
        </authorList>
    </citation>
    <scope>NUCLEOTIDE SEQUENCE</scope>
    <source>
        <strain evidence="2">NIVA-4/92</strain>
    </source>
</reference>
<proteinExistence type="predicted"/>
<feature type="region of interest" description="Disordered" evidence="1">
    <location>
        <begin position="346"/>
        <end position="396"/>
    </location>
</feature>
<organism evidence="2 3">
    <name type="scientific">Diacronema lutheri</name>
    <name type="common">Unicellular marine alga</name>
    <name type="synonym">Monochrysis lutheri</name>
    <dbReference type="NCBI Taxonomy" id="2081491"/>
    <lineage>
        <taxon>Eukaryota</taxon>
        <taxon>Haptista</taxon>
        <taxon>Haptophyta</taxon>
        <taxon>Pavlovophyceae</taxon>
        <taxon>Pavlovales</taxon>
        <taxon>Pavlovaceae</taxon>
        <taxon>Diacronema</taxon>
    </lineage>
</organism>
<dbReference type="AlphaFoldDB" id="A0A8J6C5H5"/>
<gene>
    <name evidence="2" type="ORF">KFE25_004598</name>
</gene>
<sequence length="494" mass="53377">MTIGRALGARPPDVFVSRGSATRFPSIVLAIGVISAPGRESLRREARHAWANPRMVGADVAVRFVLQECAQGRALLDEGADDVLVVRYTGGRERAAWRKQWLWFEYAVGAYPRALWLAKVEDDVLLHAPDVRRLLVRTPRFAELGRTGHALVGGVQYFSWLPALGCPISFDWHFDGAARQFRATCTQRAPNLRTSAHATAAAAAAAAAAVPRTPNATGAGGCFGPFPFPRASFAALSRPLAIALISSGARAEADDAASPFCTEARAARTLAALAQSRMLTKFRNLLAEDVWLGFALRRHLPHAPVHWHNLRPPLLLDDWGTSSYVHDATLVLHDKTAPKEKLDAVAGSNGDGGGGGGATARADARAGGVRAGAPTFDPGTRWRDGDSGDDDKRDDARWSRTRRAAAFKRYFHCPPNFTFSPANMTFAHSVKKGLDWPPRWRLTDVDAEPGAATDAGPHGRACPAEPRSAHVKFPIGHLFARGAPDGWLEEGRVR</sequence>
<feature type="compositionally biased region" description="Gly residues" evidence="1">
    <location>
        <begin position="349"/>
        <end position="358"/>
    </location>
</feature>
<feature type="compositionally biased region" description="Low complexity" evidence="1">
    <location>
        <begin position="359"/>
        <end position="373"/>
    </location>
</feature>
<comment type="caution">
    <text evidence="2">The sequence shown here is derived from an EMBL/GenBank/DDBJ whole genome shotgun (WGS) entry which is preliminary data.</text>
</comment>